<dbReference type="Pfam" id="PF14529">
    <property type="entry name" value="Exo_endo_phos_2"/>
    <property type="match status" value="1"/>
</dbReference>
<organism evidence="2 3">
    <name type="scientific">Nesidiocoris tenuis</name>
    <dbReference type="NCBI Taxonomy" id="355587"/>
    <lineage>
        <taxon>Eukaryota</taxon>
        <taxon>Metazoa</taxon>
        <taxon>Ecdysozoa</taxon>
        <taxon>Arthropoda</taxon>
        <taxon>Hexapoda</taxon>
        <taxon>Insecta</taxon>
        <taxon>Pterygota</taxon>
        <taxon>Neoptera</taxon>
        <taxon>Paraneoptera</taxon>
        <taxon>Hemiptera</taxon>
        <taxon>Heteroptera</taxon>
        <taxon>Panheteroptera</taxon>
        <taxon>Cimicomorpha</taxon>
        <taxon>Miridae</taxon>
        <taxon>Dicyphina</taxon>
        <taxon>Nesidiocoris</taxon>
    </lineage>
</organism>
<dbReference type="PANTHER" id="PTHR19446">
    <property type="entry name" value="REVERSE TRANSCRIPTASES"/>
    <property type="match status" value="1"/>
</dbReference>
<dbReference type="Pfam" id="PF00078">
    <property type="entry name" value="RVT_1"/>
    <property type="match status" value="1"/>
</dbReference>
<keyword evidence="2" id="KW-0548">Nucleotidyltransferase</keyword>
<dbReference type="GO" id="GO:0003964">
    <property type="term" value="F:RNA-directed DNA polymerase activity"/>
    <property type="evidence" value="ECO:0007669"/>
    <property type="project" value="UniProtKB-KW"/>
</dbReference>
<keyword evidence="3" id="KW-1185">Reference proteome</keyword>
<evidence type="ECO:0000313" key="2">
    <source>
        <dbReference type="EMBL" id="BES99531.1"/>
    </source>
</evidence>
<dbReference type="PROSITE" id="PS50878">
    <property type="entry name" value="RT_POL"/>
    <property type="match status" value="1"/>
</dbReference>
<gene>
    <name evidence="2" type="ORF">NTJ_12350</name>
</gene>
<dbReference type="InterPro" id="IPR000477">
    <property type="entry name" value="RT_dom"/>
</dbReference>
<name>A0ABN7B546_9HEMI</name>
<feature type="domain" description="Reverse transcriptase" evidence="1">
    <location>
        <begin position="465"/>
        <end position="733"/>
    </location>
</feature>
<evidence type="ECO:0000259" key="1">
    <source>
        <dbReference type="PROSITE" id="PS50878"/>
    </source>
</evidence>
<dbReference type="EMBL" id="AP028918">
    <property type="protein sequence ID" value="BES99531.1"/>
    <property type="molecule type" value="Genomic_DNA"/>
</dbReference>
<dbReference type="SUPFAM" id="SSF56672">
    <property type="entry name" value="DNA/RNA polymerases"/>
    <property type="match status" value="1"/>
</dbReference>
<dbReference type="InterPro" id="IPR005135">
    <property type="entry name" value="Endo/exonuclease/phosphatase"/>
</dbReference>
<keyword evidence="2" id="KW-0695">RNA-directed DNA polymerase</keyword>
<dbReference type="InterPro" id="IPR036691">
    <property type="entry name" value="Endo/exonu/phosph_ase_sf"/>
</dbReference>
<sequence>MDELVQIAAERRAAIVMIQEPAVRAGKVQGYGPSARCYYIEGSPRTAIVVNDPRYDAFMLRELSTRDLVVVRARGPCFQGALISAYIPPNEHHEEFLRRLDYAAATLENLAILLVGDLNAWAIIWGSSRNNLRGNEVAQWTAGRGLRILNRPERGPTFVGNGGSSSVDVSLATPELADRCVSWDVAFETGSDHGLVTMRFVGRAPNEINQPTASRYNTRKANWRVFRSEADALMVDYVLSAPEDRQGLKETVEDLEQVLLSAAELTMKRKTIVSRDRVPWWSADLGDKRASMRRALRVKQRCTDPARRRELEAQYARERRGFKTAVRRAKRQSWRNFVEGELAKNPWGLPYRVLRKKIGPEATLGAITVNGVAALDWEQAGNAFLGAVFPQDSTLEDSPADRETRLAINDPPQTQVAPPWTMKQLKDAMDCFGRYKAPGLEGIDMAMVKEAPPRYHEELLAVFNRARETSEFPEQWKVASIKALLKSPERDPTKAGSYRPISLLSVQGKLLERLVLNSLEPHLTPALHPNQFGCVKGKSTEDAIAKLMGLVDRKRGKLAMTIFYDVEGAFNAVWWPLVLTRLRDLGVPSDLYKLLVSYFSRRRAELFFRNGKVSRDVSRGCPQGSVLGAAIWNLAFSGLLYELEDEGYPAIAYVDDLAVVVEAGAQDDLSMRATRCSQIVQEWCAKARLSTAASKTQALVMRGTKTARETTTFMVAGESVAAGLSAKYLGVMIHRNHMLDPHLSLLQDKVCSVVGLLRGVRGASWGIEFADALRYYNTVFLPTVLYAASAWWSNPSKRVRMKMESIQRMALVPLTKGYRTAATAALQVIAGMPPLDLVLDARVAITKVKHPQRTCVKVRPDLEAHIRAHRNMNDRIKAIDAWLWAEWQARWDEGTTGRLTHQFFPNVLLRRSAAWVQPGYTMTQLLSGHGNFNAKLFYFRKRDVELCSCGGGDETAEHVVRRCPKYDDVRMRCFGGRRFSGELSEFVESAEKYAQFKIFANEWHARRGEGLNPELRNPSP</sequence>
<dbReference type="InterPro" id="IPR043502">
    <property type="entry name" value="DNA/RNA_pol_sf"/>
</dbReference>
<reference evidence="2 3" key="1">
    <citation type="submission" date="2023-09" db="EMBL/GenBank/DDBJ databases">
        <title>Nesidiocoris tenuis whole genome shotgun sequence.</title>
        <authorList>
            <person name="Shibata T."/>
            <person name="Shimoda M."/>
            <person name="Kobayashi T."/>
            <person name="Uehara T."/>
        </authorList>
    </citation>
    <scope>NUCLEOTIDE SEQUENCE [LARGE SCALE GENOMIC DNA]</scope>
    <source>
        <strain evidence="2 3">Japan</strain>
    </source>
</reference>
<evidence type="ECO:0000313" key="3">
    <source>
        <dbReference type="Proteomes" id="UP001307889"/>
    </source>
</evidence>
<dbReference type="SUPFAM" id="SSF56219">
    <property type="entry name" value="DNase I-like"/>
    <property type="match status" value="1"/>
</dbReference>
<keyword evidence="2" id="KW-0808">Transferase</keyword>
<accession>A0ABN7B546</accession>
<dbReference type="Gene3D" id="3.60.10.10">
    <property type="entry name" value="Endonuclease/exonuclease/phosphatase"/>
    <property type="match status" value="1"/>
</dbReference>
<protein>
    <submittedName>
        <fullName evidence="2">Reverse transcriptase (RNA-dependent DNA polymerase)</fullName>
    </submittedName>
</protein>
<dbReference type="CDD" id="cd01650">
    <property type="entry name" value="RT_nLTR_like"/>
    <property type="match status" value="1"/>
</dbReference>
<proteinExistence type="predicted"/>
<dbReference type="Proteomes" id="UP001307889">
    <property type="component" value="Chromosome 10"/>
</dbReference>